<reference evidence="2" key="1">
    <citation type="submission" date="2017-04" db="EMBL/GenBank/DDBJ databases">
        <title>Function of individual gut microbiota members based on whole genome sequencing of pure cultures obtained from chicken caecum.</title>
        <authorList>
            <person name="Medvecky M."/>
            <person name="Cejkova D."/>
            <person name="Polansky O."/>
            <person name="Karasova D."/>
            <person name="Kubasova T."/>
            <person name="Cizek A."/>
            <person name="Rychlik I."/>
        </authorList>
    </citation>
    <scope>NUCLEOTIDE SEQUENCE [LARGE SCALE GENOMIC DNA]</scope>
    <source>
        <strain evidence="2">An70</strain>
    </source>
</reference>
<gene>
    <name evidence="1" type="ORF">B5G21_09090</name>
</gene>
<evidence type="ECO:0000313" key="1">
    <source>
        <dbReference type="EMBL" id="OUN41784.1"/>
    </source>
</evidence>
<accession>A0A1Y3TYW9</accession>
<dbReference type="RefSeq" id="WP_019127511.1">
    <property type="nucleotide sequence ID" value="NZ_CALUIC010000004.1"/>
</dbReference>
<keyword evidence="2" id="KW-1185">Reference proteome</keyword>
<organism evidence="1 2">
    <name type="scientific">Enorma massiliensis</name>
    <dbReference type="NCBI Taxonomy" id="1472761"/>
    <lineage>
        <taxon>Bacteria</taxon>
        <taxon>Bacillati</taxon>
        <taxon>Actinomycetota</taxon>
        <taxon>Coriobacteriia</taxon>
        <taxon>Coriobacteriales</taxon>
        <taxon>Coriobacteriaceae</taxon>
        <taxon>Enorma</taxon>
    </lineage>
</organism>
<dbReference type="Proteomes" id="UP000196560">
    <property type="component" value="Unassembled WGS sequence"/>
</dbReference>
<dbReference type="eggNOG" id="ENOG50341VN">
    <property type="taxonomic scope" value="Bacteria"/>
</dbReference>
<evidence type="ECO:0000313" key="2">
    <source>
        <dbReference type="Proteomes" id="UP000196560"/>
    </source>
</evidence>
<dbReference type="EMBL" id="NFHO01000011">
    <property type="protein sequence ID" value="OUN41784.1"/>
    <property type="molecule type" value="Genomic_DNA"/>
</dbReference>
<dbReference type="GO" id="GO:0016740">
    <property type="term" value="F:transferase activity"/>
    <property type="evidence" value="ECO:0007669"/>
    <property type="project" value="UniProtKB-KW"/>
</dbReference>
<protein>
    <submittedName>
        <fullName evidence="1">CDP-alcohol phosphatidyltransferase</fullName>
    </submittedName>
</protein>
<keyword evidence="1" id="KW-0808">Transferase</keyword>
<name>A0A1Y3TYW9_9ACTN</name>
<dbReference type="GeneID" id="98652503"/>
<dbReference type="AlphaFoldDB" id="A0A1Y3TYW9"/>
<comment type="caution">
    <text evidence="1">The sequence shown here is derived from an EMBL/GenBank/DDBJ whole genome shotgun (WGS) entry which is preliminary data.</text>
</comment>
<sequence>MGLKAEEALDFDFEGFLGYLRSKTRVFMDVDGDQYYITHTDGYWRVQDCSKLNDKGRFTDCSELVATMPEIIELPWRDGKSIHDLFPGATFYESIQEGWEK</sequence>
<proteinExistence type="predicted"/>